<feature type="region of interest" description="Disordered" evidence="1">
    <location>
        <begin position="53"/>
        <end position="78"/>
    </location>
</feature>
<dbReference type="AlphaFoldDB" id="A0A6J4UVL9"/>
<proteinExistence type="predicted"/>
<sequence length="78" mass="8337">MVSDRPARRIANRLQVVGRDAGDRGPQVSPSRIEAVQKVCLVARMTGSDIHVNSASFPRGNPVGPPLAVASDGKHRPR</sequence>
<protein>
    <submittedName>
        <fullName evidence="2">Uncharacterized protein</fullName>
    </submittedName>
</protein>
<evidence type="ECO:0000256" key="1">
    <source>
        <dbReference type="SAM" id="MobiDB-lite"/>
    </source>
</evidence>
<organism evidence="2">
    <name type="scientific">uncultured Thermomicrobiales bacterium</name>
    <dbReference type="NCBI Taxonomy" id="1645740"/>
    <lineage>
        <taxon>Bacteria</taxon>
        <taxon>Pseudomonadati</taxon>
        <taxon>Thermomicrobiota</taxon>
        <taxon>Thermomicrobia</taxon>
        <taxon>Thermomicrobiales</taxon>
        <taxon>environmental samples</taxon>
    </lineage>
</organism>
<dbReference type="EMBL" id="CADCWH010000249">
    <property type="protein sequence ID" value="CAA9559768.1"/>
    <property type="molecule type" value="Genomic_DNA"/>
</dbReference>
<evidence type="ECO:0000313" key="2">
    <source>
        <dbReference type="EMBL" id="CAA9559768.1"/>
    </source>
</evidence>
<accession>A0A6J4UVL9</accession>
<reference evidence="2" key="1">
    <citation type="submission" date="2020-02" db="EMBL/GenBank/DDBJ databases">
        <authorList>
            <person name="Meier V. D."/>
        </authorList>
    </citation>
    <scope>NUCLEOTIDE SEQUENCE</scope>
    <source>
        <strain evidence="2">AVDCRST_MAG70</strain>
    </source>
</reference>
<gene>
    <name evidence="2" type="ORF">AVDCRST_MAG70-1568</name>
</gene>
<name>A0A6J4UVL9_9BACT</name>